<feature type="compositionally biased region" description="Polar residues" evidence="1">
    <location>
        <begin position="269"/>
        <end position="279"/>
    </location>
</feature>
<dbReference type="GO" id="GO:0005886">
    <property type="term" value="C:plasma membrane"/>
    <property type="evidence" value="ECO:0007669"/>
    <property type="project" value="TreeGrafter"/>
</dbReference>
<dbReference type="PROSITE" id="PS50031">
    <property type="entry name" value="EH"/>
    <property type="match status" value="1"/>
</dbReference>
<evidence type="ECO:0000259" key="2">
    <source>
        <dbReference type="PROSITE" id="PS50031"/>
    </source>
</evidence>
<proteinExistence type="predicted"/>
<keyword evidence="4" id="KW-1185">Reference proteome</keyword>
<dbReference type="PANTHER" id="PTHR11216">
    <property type="entry name" value="EH DOMAIN"/>
    <property type="match status" value="1"/>
</dbReference>
<gene>
    <name evidence="3" type="ORF">jhhlp_000040</name>
</gene>
<dbReference type="GO" id="GO:0016197">
    <property type="term" value="P:endosomal transport"/>
    <property type="evidence" value="ECO:0007669"/>
    <property type="project" value="TreeGrafter"/>
</dbReference>
<dbReference type="SMART" id="SM00027">
    <property type="entry name" value="EH"/>
    <property type="match status" value="1"/>
</dbReference>
<dbReference type="GO" id="GO:0005737">
    <property type="term" value="C:cytoplasm"/>
    <property type="evidence" value="ECO:0007669"/>
    <property type="project" value="TreeGrafter"/>
</dbReference>
<evidence type="ECO:0000256" key="1">
    <source>
        <dbReference type="SAM" id="MobiDB-lite"/>
    </source>
</evidence>
<dbReference type="InterPro" id="IPR011992">
    <property type="entry name" value="EF-hand-dom_pair"/>
</dbReference>
<dbReference type="OrthoDB" id="10045710at2759"/>
<dbReference type="VEuPathDB" id="FungiDB:jhhlp_000040"/>
<dbReference type="AlphaFoldDB" id="A0A2N3NLH6"/>
<dbReference type="CDD" id="cd00052">
    <property type="entry name" value="EH"/>
    <property type="match status" value="1"/>
</dbReference>
<dbReference type="EMBL" id="NLAX01000001">
    <property type="protein sequence ID" value="PKS13269.1"/>
    <property type="molecule type" value="Genomic_DNA"/>
</dbReference>
<feature type="domain" description="EH" evidence="2">
    <location>
        <begin position="460"/>
        <end position="539"/>
    </location>
</feature>
<evidence type="ECO:0000313" key="3">
    <source>
        <dbReference type="EMBL" id="PKS13269.1"/>
    </source>
</evidence>
<accession>A0A2N3NLH6</accession>
<organism evidence="3 4">
    <name type="scientific">Lomentospora prolificans</name>
    <dbReference type="NCBI Taxonomy" id="41688"/>
    <lineage>
        <taxon>Eukaryota</taxon>
        <taxon>Fungi</taxon>
        <taxon>Dikarya</taxon>
        <taxon>Ascomycota</taxon>
        <taxon>Pezizomycotina</taxon>
        <taxon>Sordariomycetes</taxon>
        <taxon>Hypocreomycetidae</taxon>
        <taxon>Microascales</taxon>
        <taxon>Microascaceae</taxon>
        <taxon>Lomentospora</taxon>
    </lineage>
</organism>
<dbReference type="GO" id="GO:0006897">
    <property type="term" value="P:endocytosis"/>
    <property type="evidence" value="ECO:0007669"/>
    <property type="project" value="TreeGrafter"/>
</dbReference>
<dbReference type="InterPro" id="IPR000261">
    <property type="entry name" value="EH_dom"/>
</dbReference>
<dbReference type="InParanoid" id="A0A2N3NLH6"/>
<dbReference type="Pfam" id="PF12763">
    <property type="entry name" value="EH"/>
    <property type="match status" value="1"/>
</dbReference>
<feature type="compositionally biased region" description="Basic residues" evidence="1">
    <location>
        <begin position="402"/>
        <end position="420"/>
    </location>
</feature>
<feature type="region of interest" description="Disordered" evidence="1">
    <location>
        <begin position="266"/>
        <end position="332"/>
    </location>
</feature>
<dbReference type="SUPFAM" id="SSF47473">
    <property type="entry name" value="EF-hand"/>
    <property type="match status" value="1"/>
</dbReference>
<dbReference type="Proteomes" id="UP000233524">
    <property type="component" value="Unassembled WGS sequence"/>
</dbReference>
<feature type="region of interest" description="Disordered" evidence="1">
    <location>
        <begin position="349"/>
        <end position="420"/>
    </location>
</feature>
<dbReference type="STRING" id="41688.A0A2N3NLH6"/>
<dbReference type="Gene3D" id="1.10.238.10">
    <property type="entry name" value="EF-hand"/>
    <property type="match status" value="1"/>
</dbReference>
<name>A0A2N3NLH6_9PEZI</name>
<sequence>MPSHPRTSPLGTPSPSATHSGGAVGAAPALQGALLAFQKGSPPKRPVPGAKPPPPQPKPKPRVTGKPNAPSGDWERQIIERCFARVGYKVGMCFEGADKSCFDGPSAKIKRWIVVDRTGGEPRPKHVVHRRKLSCQQIAFSGAKGCWGSCQGRLADKGCWCEEAQDPVRKHVGGKIRWCANTKTKAKDGSRGYRVDGGQASSEDLSCEYREVFTVSPSAPACPACGQYAASAYATKASRKQTILSTPEDQMPEEILDDGALGLTRRDTANTTSSHDTFVSASSVQSPSPPASRSPSKIAPRLRPRTPTSASPTRKPAPPPRRKPGGTESPLPTAALSNAIVAGSLASARLTPSNTGDTDRILSHRPQPSPRLLQTLRHPEGHHSHHHHHAGEDDSEAEREKRYKRSRLRPKKHAHHEGARKRWRDYITEAQRRRYEAVWASNRGSLMDLHVDAHGNRIIESEEEGKEFVVNVVVREIWRRSRLPSDELEEVWALVDREGKGVLGRREFVVGTWLVDQRLKGRKIPARVGDSVWDSASGVIMKRK</sequence>
<reference evidence="3 4" key="1">
    <citation type="journal article" date="2017" name="G3 (Bethesda)">
        <title>First Draft Genome Sequence of the Pathogenic Fungus Lomentospora prolificans (Formerly Scedosporium prolificans).</title>
        <authorList>
            <person name="Luo R."/>
            <person name="Zimin A."/>
            <person name="Workman R."/>
            <person name="Fan Y."/>
            <person name="Pertea G."/>
            <person name="Grossman N."/>
            <person name="Wear M.P."/>
            <person name="Jia B."/>
            <person name="Miller H."/>
            <person name="Casadevall A."/>
            <person name="Timp W."/>
            <person name="Zhang S.X."/>
            <person name="Salzberg S.L."/>
        </authorList>
    </citation>
    <scope>NUCLEOTIDE SEQUENCE [LARGE SCALE GENOMIC DNA]</scope>
    <source>
        <strain evidence="3 4">JHH-5317</strain>
    </source>
</reference>
<protein>
    <recommendedName>
        <fullName evidence="2">EH domain-containing protein</fullName>
    </recommendedName>
</protein>
<comment type="caution">
    <text evidence="3">The sequence shown here is derived from an EMBL/GenBank/DDBJ whole genome shotgun (WGS) entry which is preliminary data.</text>
</comment>
<feature type="compositionally biased region" description="Low complexity" evidence="1">
    <location>
        <begin position="25"/>
        <end position="36"/>
    </location>
</feature>
<feature type="region of interest" description="Disordered" evidence="1">
    <location>
        <begin position="1"/>
        <end position="72"/>
    </location>
</feature>
<feature type="compositionally biased region" description="Low complexity" evidence="1">
    <location>
        <begin position="293"/>
        <end position="314"/>
    </location>
</feature>
<evidence type="ECO:0000313" key="4">
    <source>
        <dbReference type="Proteomes" id="UP000233524"/>
    </source>
</evidence>
<feature type="compositionally biased region" description="Polar residues" evidence="1">
    <location>
        <begin position="1"/>
        <end position="19"/>
    </location>
</feature>
<feature type="compositionally biased region" description="Pro residues" evidence="1">
    <location>
        <begin position="43"/>
        <end position="58"/>
    </location>
</feature>